<gene>
    <name evidence="2" type="ORF">PR001_g6274</name>
    <name evidence="3" type="ORF">PR003_g6062</name>
</gene>
<dbReference type="Proteomes" id="UP000429607">
    <property type="component" value="Unassembled WGS sequence"/>
</dbReference>
<dbReference type="EMBL" id="QXFT01000263">
    <property type="protein sequence ID" value="KAE9349084.1"/>
    <property type="molecule type" value="Genomic_DNA"/>
</dbReference>
<reference evidence="3 5" key="1">
    <citation type="submission" date="2018-08" db="EMBL/GenBank/DDBJ databases">
        <title>Genomic investigation of the strawberry pathogen Phytophthora fragariae indicates pathogenicity is determined by transcriptional variation in three key races.</title>
        <authorList>
            <person name="Adams T.M."/>
            <person name="Armitage A.D."/>
            <person name="Sobczyk M.K."/>
            <person name="Bates H.J."/>
            <person name="Dunwell J.M."/>
            <person name="Nellist C.F."/>
            <person name="Harrison R.J."/>
        </authorList>
    </citation>
    <scope>NUCLEOTIDE SEQUENCE [LARGE SCALE GENOMIC DNA]</scope>
    <source>
        <strain evidence="2 4">SCRP249</strain>
        <strain evidence="3 5">SCRP333</strain>
    </source>
</reference>
<accession>A0A6A4FQN6</accession>
<name>A0A6A4FQN6_9STRA</name>
<evidence type="ECO:0000313" key="5">
    <source>
        <dbReference type="Proteomes" id="UP000434957"/>
    </source>
</evidence>
<comment type="caution">
    <text evidence="3">The sequence shown here is derived from an EMBL/GenBank/DDBJ whole genome shotgun (WGS) entry which is preliminary data.</text>
</comment>
<dbReference type="EMBL" id="QXFV01000292">
    <property type="protein sequence ID" value="KAE9042240.1"/>
    <property type="molecule type" value="Genomic_DNA"/>
</dbReference>
<organism evidence="3 5">
    <name type="scientific">Phytophthora rubi</name>
    <dbReference type="NCBI Taxonomy" id="129364"/>
    <lineage>
        <taxon>Eukaryota</taxon>
        <taxon>Sar</taxon>
        <taxon>Stramenopiles</taxon>
        <taxon>Oomycota</taxon>
        <taxon>Peronosporomycetes</taxon>
        <taxon>Peronosporales</taxon>
        <taxon>Peronosporaceae</taxon>
        <taxon>Phytophthora</taxon>
    </lineage>
</organism>
<protein>
    <submittedName>
        <fullName evidence="3">Uncharacterized protein</fullName>
    </submittedName>
</protein>
<feature type="region of interest" description="Disordered" evidence="1">
    <location>
        <begin position="1"/>
        <end position="76"/>
    </location>
</feature>
<proteinExistence type="predicted"/>
<evidence type="ECO:0000313" key="2">
    <source>
        <dbReference type="EMBL" id="KAE9042240.1"/>
    </source>
</evidence>
<evidence type="ECO:0000256" key="1">
    <source>
        <dbReference type="SAM" id="MobiDB-lite"/>
    </source>
</evidence>
<dbReference type="AlphaFoldDB" id="A0A6A4FQN6"/>
<evidence type="ECO:0000313" key="4">
    <source>
        <dbReference type="Proteomes" id="UP000429607"/>
    </source>
</evidence>
<keyword evidence="5" id="KW-1185">Reference proteome</keyword>
<sequence>MSQNEARKPRATLPSSMPMVVVQDSMEEPSSSLSQLHLPGEDDESDGQERGEQEAELQEMLESLSRGPEIARSFRG</sequence>
<evidence type="ECO:0000313" key="3">
    <source>
        <dbReference type="EMBL" id="KAE9349084.1"/>
    </source>
</evidence>
<dbReference type="Proteomes" id="UP000434957">
    <property type="component" value="Unassembled WGS sequence"/>
</dbReference>